<evidence type="ECO:0000256" key="3">
    <source>
        <dbReference type="ARBA" id="ARBA00023187"/>
    </source>
</evidence>
<dbReference type="SUPFAM" id="SSF54928">
    <property type="entry name" value="RNA-binding domain, RBD"/>
    <property type="match status" value="1"/>
</dbReference>
<keyword evidence="3" id="KW-0508">mRNA splicing</keyword>
<feature type="domain" description="RRM" evidence="6">
    <location>
        <begin position="561"/>
        <end position="637"/>
    </location>
</feature>
<dbReference type="InterPro" id="IPR000504">
    <property type="entry name" value="RRM_dom"/>
</dbReference>
<dbReference type="GO" id="GO:0003723">
    <property type="term" value="F:RNA binding"/>
    <property type="evidence" value="ECO:0007669"/>
    <property type="project" value="UniProtKB-UniRule"/>
</dbReference>
<dbReference type="Pfam" id="PF00076">
    <property type="entry name" value="RRM_1"/>
    <property type="match status" value="1"/>
</dbReference>
<dbReference type="PANTHER" id="PTHR23139">
    <property type="entry name" value="RNA-BINDING PROTEIN"/>
    <property type="match status" value="1"/>
</dbReference>
<gene>
    <name evidence="7" type="ORF">M569_04059</name>
</gene>
<evidence type="ECO:0000256" key="5">
    <source>
        <dbReference type="SAM" id="MobiDB-lite"/>
    </source>
</evidence>
<dbReference type="GO" id="GO:0006397">
    <property type="term" value="P:mRNA processing"/>
    <property type="evidence" value="ECO:0007669"/>
    <property type="project" value="UniProtKB-KW"/>
</dbReference>
<feature type="compositionally biased region" description="Basic and acidic residues" evidence="5">
    <location>
        <begin position="302"/>
        <end position="329"/>
    </location>
</feature>
<feature type="non-terminal residue" evidence="7">
    <location>
        <position position="704"/>
    </location>
</feature>
<evidence type="ECO:0000256" key="2">
    <source>
        <dbReference type="ARBA" id="ARBA00022884"/>
    </source>
</evidence>
<dbReference type="PROSITE" id="PS50102">
    <property type="entry name" value="RRM"/>
    <property type="match status" value="1"/>
</dbReference>
<accession>S8D020</accession>
<dbReference type="InterPro" id="IPR035979">
    <property type="entry name" value="RBD_domain_sf"/>
</dbReference>
<sequence>MERPDQESEECEVTTAAFQDDFFKETSARTRPFSFHDIMLARKTKGFENRITETEPQGSSIPQLQDEATSKSPKQPSPFNEDSLAIDTKHAEKDTLNESARIKEDSNTSRKNDKHYQDKKPESWGPDLKLKSVVEKKIDDIAEPAKKFRRLRSRTLEKDVFLNDHSVYESHRHSYHVVSKSRVHEMSREKSRRVRRELPNVTKEVLRKRKTGEQMGFDFENERNRSARDRVNSEMERRSKGHNELANVRSTSAGKKRDSEENPAHYEESRPRRRPLHREQVKERVRNLFLHSPKLHKHTSKHKGEHEEPSLLSMKDRPGREHSASENKKISSNGTGSHYRRNSVASSGLGGYSPRKRKTDAAAKTPSPISHSPERRTAGWDLQPPDMEKTAGSTIPNMETAAQNLSLSLNELPSITPLIPAALKPIPLAFSLQMRSAESVQLTEATRPMRRLYVDNLSAAASEKDLIECINKFLLSSGVNHIQGTQPCISCIIHKDNSQALLEFLTPEDASAALTFKGISFLGSSLNLRRPKDYAIITTGLPDKLAVAVDSVSSTVEDSLHKIFIGGVSKYISSKMLLEIARAFGAVKAFRFEPNGEINEPCAFLEYVDHSVTSKACAGLNNLKIGGKVLTAVLATPNAPSLEESIGKKQPPFYGIPEQARPLLENPTCFLKLKNLFDPARLPSMTEPELESTLLEDIRIECSR</sequence>
<protein>
    <recommendedName>
        <fullName evidence="6">RRM domain-containing protein</fullName>
    </recommendedName>
</protein>
<dbReference type="OrthoDB" id="10266058at2759"/>
<evidence type="ECO:0000259" key="6">
    <source>
        <dbReference type="PROSITE" id="PS50102"/>
    </source>
</evidence>
<feature type="region of interest" description="Disordered" evidence="5">
    <location>
        <begin position="47"/>
        <end position="127"/>
    </location>
</feature>
<dbReference type="SMART" id="SM00360">
    <property type="entry name" value="RRM"/>
    <property type="match status" value="2"/>
</dbReference>
<organism evidence="7 8">
    <name type="scientific">Genlisea aurea</name>
    <dbReference type="NCBI Taxonomy" id="192259"/>
    <lineage>
        <taxon>Eukaryota</taxon>
        <taxon>Viridiplantae</taxon>
        <taxon>Streptophyta</taxon>
        <taxon>Embryophyta</taxon>
        <taxon>Tracheophyta</taxon>
        <taxon>Spermatophyta</taxon>
        <taxon>Magnoliopsida</taxon>
        <taxon>eudicotyledons</taxon>
        <taxon>Gunneridae</taxon>
        <taxon>Pentapetalae</taxon>
        <taxon>asterids</taxon>
        <taxon>lamiids</taxon>
        <taxon>Lamiales</taxon>
        <taxon>Lentibulariaceae</taxon>
        <taxon>Genlisea</taxon>
    </lineage>
</organism>
<feature type="compositionally biased region" description="Basic and acidic residues" evidence="5">
    <location>
        <begin position="220"/>
        <end position="243"/>
    </location>
</feature>
<dbReference type="EMBL" id="AUSU01001578">
    <property type="protein sequence ID" value="EPS70701.1"/>
    <property type="molecule type" value="Genomic_DNA"/>
</dbReference>
<dbReference type="InterPro" id="IPR012677">
    <property type="entry name" value="Nucleotide-bd_a/b_plait_sf"/>
</dbReference>
<name>S8D020_9LAMI</name>
<feature type="compositionally biased region" description="Basic and acidic residues" evidence="5">
    <location>
        <begin position="277"/>
        <end position="286"/>
    </location>
</feature>
<evidence type="ECO:0000256" key="4">
    <source>
        <dbReference type="PROSITE-ProRule" id="PRU00176"/>
    </source>
</evidence>
<feature type="compositionally biased region" description="Basic and acidic residues" evidence="5">
    <location>
        <begin position="87"/>
        <end position="127"/>
    </location>
</feature>
<evidence type="ECO:0000313" key="8">
    <source>
        <dbReference type="Proteomes" id="UP000015453"/>
    </source>
</evidence>
<feature type="compositionally biased region" description="Polar residues" evidence="5">
    <location>
        <begin position="54"/>
        <end position="80"/>
    </location>
</feature>
<dbReference type="Proteomes" id="UP000015453">
    <property type="component" value="Unassembled WGS sequence"/>
</dbReference>
<reference evidence="7 8" key="1">
    <citation type="journal article" date="2013" name="BMC Genomics">
        <title>The miniature genome of a carnivorous plant Genlisea aurea contains a low number of genes and short non-coding sequences.</title>
        <authorList>
            <person name="Leushkin E.V."/>
            <person name="Sutormin R.A."/>
            <person name="Nabieva E.R."/>
            <person name="Penin A.A."/>
            <person name="Kondrashov A.S."/>
            <person name="Logacheva M.D."/>
        </authorList>
    </citation>
    <scope>NUCLEOTIDE SEQUENCE [LARGE SCALE GENOMIC DNA]</scope>
</reference>
<feature type="compositionally biased region" description="Basic and acidic residues" evidence="5">
    <location>
        <begin position="255"/>
        <end position="270"/>
    </location>
</feature>
<evidence type="ECO:0000313" key="7">
    <source>
        <dbReference type="EMBL" id="EPS70701.1"/>
    </source>
</evidence>
<keyword evidence="2 4" id="KW-0694">RNA-binding</keyword>
<proteinExistence type="predicted"/>
<dbReference type="AlphaFoldDB" id="S8D020"/>
<evidence type="ECO:0000256" key="1">
    <source>
        <dbReference type="ARBA" id="ARBA00022664"/>
    </source>
</evidence>
<comment type="caution">
    <text evidence="7">The sequence shown here is derived from an EMBL/GenBank/DDBJ whole genome shotgun (WGS) entry which is preliminary data.</text>
</comment>
<keyword evidence="1" id="KW-0507">mRNA processing</keyword>
<dbReference type="Gene3D" id="3.30.70.330">
    <property type="match status" value="2"/>
</dbReference>
<keyword evidence="8" id="KW-1185">Reference proteome</keyword>
<dbReference type="GO" id="GO:0008380">
    <property type="term" value="P:RNA splicing"/>
    <property type="evidence" value="ECO:0007669"/>
    <property type="project" value="UniProtKB-KW"/>
</dbReference>
<feature type="region of interest" description="Disordered" evidence="5">
    <location>
        <begin position="207"/>
        <end position="393"/>
    </location>
</feature>